<proteinExistence type="predicted"/>
<evidence type="ECO:0000256" key="2">
    <source>
        <dbReference type="ARBA" id="ARBA00022729"/>
    </source>
</evidence>
<evidence type="ECO:0000256" key="1">
    <source>
        <dbReference type="ARBA" id="ARBA00004167"/>
    </source>
</evidence>
<comment type="subcellular location">
    <subcellularLocation>
        <location evidence="1">Membrane</location>
        <topology evidence="1">Single-pass membrane protein</topology>
    </subcellularLocation>
</comment>
<gene>
    <name evidence="5" type="ORF">MIMGU_mgv1a021070mg</name>
</gene>
<dbReference type="PhylomeDB" id="A0A022RII3"/>
<evidence type="ECO:0000259" key="4">
    <source>
        <dbReference type="Pfam" id="PF13947"/>
    </source>
</evidence>
<dbReference type="eggNOG" id="ENOG502SB5H">
    <property type="taxonomic scope" value="Eukaryota"/>
</dbReference>
<dbReference type="PANTHER" id="PTHR33138">
    <property type="entry name" value="OS01G0690200 PROTEIN"/>
    <property type="match status" value="1"/>
</dbReference>
<dbReference type="STRING" id="4155.A0A022RII3"/>
<feature type="chain" id="PRO_5001508130" description="Wall-associated receptor kinase galacturonan-binding domain-containing protein" evidence="3">
    <location>
        <begin position="30"/>
        <end position="238"/>
    </location>
</feature>
<dbReference type="AlphaFoldDB" id="A0A022RII3"/>
<evidence type="ECO:0000313" key="6">
    <source>
        <dbReference type="Proteomes" id="UP000030748"/>
    </source>
</evidence>
<sequence length="238" mass="27208">MYILSQSLLLKFIYFFITTQLYFIQNSHGNQINCTPSSCGEIRNISYPFRLNTDPKRCGPPEYVLSCENNTTSLYLNSHKYLVHEINYTKDTIRLAIPNVTLIESCSFPKYPLFDDMFYSYYYYVANSVPISFMSCPYPVNSSNLLEITSHCADKKLYGVNGSRAYIIFGKDVHQVKDMCEIDLVVMTSLPLKIKENVSFSTMHKALLNGFEVSWILPLSNECVLSPIGGYNFCGKTQ</sequence>
<dbReference type="GO" id="GO:0030247">
    <property type="term" value="F:polysaccharide binding"/>
    <property type="evidence" value="ECO:0007669"/>
    <property type="project" value="InterPro"/>
</dbReference>
<dbReference type="Proteomes" id="UP000030748">
    <property type="component" value="Unassembled WGS sequence"/>
</dbReference>
<accession>A0A022RII3</accession>
<dbReference type="InterPro" id="IPR025287">
    <property type="entry name" value="WAK_GUB"/>
</dbReference>
<protein>
    <recommendedName>
        <fullName evidence="4">Wall-associated receptor kinase galacturonan-binding domain-containing protein</fullName>
    </recommendedName>
</protein>
<feature type="domain" description="Wall-associated receptor kinase galacturonan-binding" evidence="4">
    <location>
        <begin position="34"/>
        <end position="96"/>
    </location>
</feature>
<keyword evidence="6" id="KW-1185">Reference proteome</keyword>
<dbReference type="PANTHER" id="PTHR33138:SF30">
    <property type="entry name" value="LEAF RUST 10 DISEASE-RESISTANCE LOCUS RECEPTOR-LIKE PROTEIN KINASE-LIKE 2.7"/>
    <property type="match status" value="1"/>
</dbReference>
<dbReference type="EMBL" id="KI630412">
    <property type="protein sequence ID" value="EYU40242.1"/>
    <property type="molecule type" value="Genomic_DNA"/>
</dbReference>
<dbReference type="Pfam" id="PF13947">
    <property type="entry name" value="GUB_WAK_bind"/>
    <property type="match status" value="1"/>
</dbReference>
<dbReference type="GO" id="GO:0016020">
    <property type="term" value="C:membrane"/>
    <property type="evidence" value="ECO:0007669"/>
    <property type="project" value="UniProtKB-SubCell"/>
</dbReference>
<organism evidence="5 6">
    <name type="scientific">Erythranthe guttata</name>
    <name type="common">Yellow monkey flower</name>
    <name type="synonym">Mimulus guttatus</name>
    <dbReference type="NCBI Taxonomy" id="4155"/>
    <lineage>
        <taxon>Eukaryota</taxon>
        <taxon>Viridiplantae</taxon>
        <taxon>Streptophyta</taxon>
        <taxon>Embryophyta</taxon>
        <taxon>Tracheophyta</taxon>
        <taxon>Spermatophyta</taxon>
        <taxon>Magnoliopsida</taxon>
        <taxon>eudicotyledons</taxon>
        <taxon>Gunneridae</taxon>
        <taxon>Pentapetalae</taxon>
        <taxon>asterids</taxon>
        <taxon>lamiids</taxon>
        <taxon>Lamiales</taxon>
        <taxon>Phrymaceae</taxon>
        <taxon>Erythranthe</taxon>
    </lineage>
</organism>
<feature type="signal peptide" evidence="3">
    <location>
        <begin position="1"/>
        <end position="29"/>
    </location>
</feature>
<evidence type="ECO:0000256" key="3">
    <source>
        <dbReference type="SAM" id="SignalP"/>
    </source>
</evidence>
<reference evidence="5 6" key="1">
    <citation type="journal article" date="2013" name="Proc. Natl. Acad. Sci. U.S.A.">
        <title>Fine-scale variation in meiotic recombination in Mimulus inferred from population shotgun sequencing.</title>
        <authorList>
            <person name="Hellsten U."/>
            <person name="Wright K.M."/>
            <person name="Jenkins J."/>
            <person name="Shu S."/>
            <person name="Yuan Y."/>
            <person name="Wessler S.R."/>
            <person name="Schmutz J."/>
            <person name="Willis J.H."/>
            <person name="Rokhsar D.S."/>
        </authorList>
    </citation>
    <scope>NUCLEOTIDE SEQUENCE [LARGE SCALE GENOMIC DNA]</scope>
    <source>
        <strain evidence="6">cv. DUN x IM62</strain>
    </source>
</reference>
<keyword evidence="2 3" id="KW-0732">Signal</keyword>
<name>A0A022RII3_ERYGU</name>
<evidence type="ECO:0000313" key="5">
    <source>
        <dbReference type="EMBL" id="EYU40242.1"/>
    </source>
</evidence>